<comment type="caution">
    <text evidence="1">The sequence shown here is derived from an EMBL/GenBank/DDBJ whole genome shotgun (WGS) entry which is preliminary data.</text>
</comment>
<accession>A0A7X0SCC0</accession>
<sequence>MNKLEELLQSLKKEELIALIIDMSNGFEGLEDKILFQYLTFDEDGEIKKNKKYLAEITKKYGNGSRFVTWKQCENYTMEVAEILETAKSYSFDLNKPLVGIETAINVISQMIRSLNYMDDSNGSIGDIVNESLSLIGEICINTDDFDNKDKTKSFNKLLKEADKAVYNGWEEWRVEVISNCIYSCSNAKLREKLLQKLDKLVKGYSDDWGGEYSKERVLLIKFNIVNMYGNELEKKNFIEENLKYSAFREILINQYLDKNEYEEVLRVSEEGEVLDSKYRGLVDKWKKYKYLAYKNLNKIEEQKKLAKELFLSNSSEFYEELKKLYKEQWHVFYKELKDEFEEKKWNTTEYYANMLIKENDLAELLSFVANDVSYIEQYAQILINEYKDKVNEIYKLYIESMAYGANDRKKYKKVCKVIIRYRELYGEILTIRIIEDLKQKYNKKPAFIDELERINSKR</sequence>
<evidence type="ECO:0000313" key="2">
    <source>
        <dbReference type="Proteomes" id="UP000585258"/>
    </source>
</evidence>
<protein>
    <submittedName>
        <fullName evidence="1">Uncharacterized protein</fullName>
    </submittedName>
</protein>
<evidence type="ECO:0000313" key="1">
    <source>
        <dbReference type="EMBL" id="MBB6714954.1"/>
    </source>
</evidence>
<dbReference type="AlphaFoldDB" id="A0A7X0SCC0"/>
<dbReference type="EMBL" id="JACKWY010000004">
    <property type="protein sequence ID" value="MBB6714954.1"/>
    <property type="molecule type" value="Genomic_DNA"/>
</dbReference>
<name>A0A7X0SCC0_9CLOT</name>
<reference evidence="1 2" key="1">
    <citation type="submission" date="2020-08" db="EMBL/GenBank/DDBJ databases">
        <title>Clostridia isolated from Swiss meat.</title>
        <authorList>
            <person name="Wambui J."/>
            <person name="Stevens M.J.A."/>
            <person name="Stephan R."/>
        </authorList>
    </citation>
    <scope>NUCLEOTIDE SEQUENCE [LARGE SCALE GENOMIC DNA]</scope>
    <source>
        <strain evidence="1 2">CM001</strain>
    </source>
</reference>
<organism evidence="1 2">
    <name type="scientific">Clostridium gasigenes</name>
    <dbReference type="NCBI Taxonomy" id="94869"/>
    <lineage>
        <taxon>Bacteria</taxon>
        <taxon>Bacillati</taxon>
        <taxon>Bacillota</taxon>
        <taxon>Clostridia</taxon>
        <taxon>Eubacteriales</taxon>
        <taxon>Clostridiaceae</taxon>
        <taxon>Clostridium</taxon>
    </lineage>
</organism>
<dbReference type="Proteomes" id="UP000585258">
    <property type="component" value="Unassembled WGS sequence"/>
</dbReference>
<proteinExistence type="predicted"/>
<gene>
    <name evidence="1" type="ORF">H7E68_09460</name>
</gene>
<dbReference type="RefSeq" id="WP_185164402.1">
    <property type="nucleotide sequence ID" value="NZ_JACKWY010000004.1"/>
</dbReference>